<gene>
    <name evidence="12" type="ORF">AB0K36_31480</name>
</gene>
<accession>A0ABV3I427</accession>
<feature type="region of interest" description="Disordered" evidence="8">
    <location>
        <begin position="36"/>
        <end position="78"/>
    </location>
</feature>
<keyword evidence="4" id="KW-0378">Hydrolase</keyword>
<dbReference type="InterPro" id="IPR033116">
    <property type="entry name" value="TRYPSIN_SER"/>
</dbReference>
<evidence type="ECO:0000256" key="2">
    <source>
        <dbReference type="ARBA" id="ARBA00022670"/>
    </source>
</evidence>
<proteinExistence type="inferred from homology"/>
<dbReference type="Pfam" id="PF00089">
    <property type="entry name" value="Trypsin"/>
    <property type="match status" value="1"/>
</dbReference>
<evidence type="ECO:0000256" key="4">
    <source>
        <dbReference type="ARBA" id="ARBA00022801"/>
    </source>
</evidence>
<dbReference type="Gene3D" id="2.40.10.10">
    <property type="entry name" value="Trypsin-like serine proteases"/>
    <property type="match status" value="2"/>
</dbReference>
<dbReference type="InterPro" id="IPR043504">
    <property type="entry name" value="Peptidase_S1_PA_chymotrypsin"/>
</dbReference>
<keyword evidence="7" id="KW-1015">Disulfide bond</keyword>
<protein>
    <submittedName>
        <fullName evidence="12">S1 family peptidase</fullName>
    </submittedName>
</protein>
<evidence type="ECO:0000259" key="11">
    <source>
        <dbReference type="Pfam" id="PF02983"/>
    </source>
</evidence>
<sequence length="450" mass="46273">MMHARRRGVRRKLQRAVRLAAVVGLLSGGLMVSGAMAGEPPASGPPPAGEPRAADDPTAGLVSRLGPARTAGSWTGPDGRTVVAVTDQEAAEEVRRAGAEAKVVRHSLERLRSATETLRSAPRVPGTAWAVDYAANSITVRADSTVSAGDWSAMSGLAEEIGGFVRMERTTGTFTTRVNGGTAVFGDQRRCTAGFNVTNGQDIFILTAGHCGPQDSTWFRDRQGDELVGTTTAASFPGDDYSLVRYEDVDVLDRTNVVDIGGGRGVQIIGAGEPAVGQRVFRSGSTTGFRSGEVTAVNATVNYPEGTVTGLIETTVCAEPGDSGGPLFSEGLALGVTSGGDGDCTTGGTTYFQPVTTAMEELGVDLTGGPPAPGGANDEAEGGAPPVPAPPTRSVEGLGSRAVSSIVDFGNPALGAGLIGLSLTGLLGARWLVSAQERREYRNFHSASWG</sequence>
<dbReference type="RefSeq" id="WP_364600742.1">
    <property type="nucleotide sequence ID" value="NZ_JBFAQK010000074.1"/>
</dbReference>
<reference evidence="12 13" key="1">
    <citation type="submission" date="2024-06" db="EMBL/GenBank/DDBJ databases">
        <title>The Natural Products Discovery Center: Release of the First 8490 Sequenced Strains for Exploring Actinobacteria Biosynthetic Diversity.</title>
        <authorList>
            <person name="Kalkreuter E."/>
            <person name="Kautsar S.A."/>
            <person name="Yang D."/>
            <person name="Bader C.D."/>
            <person name="Teijaro C.N."/>
            <person name="Fluegel L."/>
            <person name="Davis C.M."/>
            <person name="Simpson J.R."/>
            <person name="Lauterbach L."/>
            <person name="Steele A.D."/>
            <person name="Gui C."/>
            <person name="Meng S."/>
            <person name="Li G."/>
            <person name="Viehrig K."/>
            <person name="Ye F."/>
            <person name="Su P."/>
            <person name="Kiefer A.F."/>
            <person name="Nichols A."/>
            <person name="Cepeda A.J."/>
            <person name="Yan W."/>
            <person name="Fan B."/>
            <person name="Jiang Y."/>
            <person name="Adhikari A."/>
            <person name="Zheng C.-J."/>
            <person name="Schuster L."/>
            <person name="Cowan T.M."/>
            <person name="Smanski M.J."/>
            <person name="Chevrette M.G."/>
            <person name="De Carvalho L.P.S."/>
            <person name="Shen B."/>
        </authorList>
    </citation>
    <scope>NUCLEOTIDE SEQUENCE [LARGE SCALE GENOMIC DNA]</scope>
    <source>
        <strain evidence="12 13">NPDC049344</strain>
    </source>
</reference>
<evidence type="ECO:0000313" key="13">
    <source>
        <dbReference type="Proteomes" id="UP001552521"/>
    </source>
</evidence>
<dbReference type="PRINTS" id="PR00861">
    <property type="entry name" value="ALYTICPTASE"/>
</dbReference>
<dbReference type="InterPro" id="IPR009003">
    <property type="entry name" value="Peptidase_S1_PA"/>
</dbReference>
<dbReference type="PROSITE" id="PS00135">
    <property type="entry name" value="TRYPSIN_SER"/>
    <property type="match status" value="1"/>
</dbReference>
<name>A0ABV3I427_9ACTN</name>
<keyword evidence="6" id="KW-0865">Zymogen</keyword>
<keyword evidence="2" id="KW-0645">Protease</keyword>
<keyword evidence="9" id="KW-1133">Transmembrane helix</keyword>
<dbReference type="EMBL" id="JBFAQK010000074">
    <property type="protein sequence ID" value="MEV4685288.1"/>
    <property type="molecule type" value="Genomic_DNA"/>
</dbReference>
<keyword evidence="9" id="KW-0812">Transmembrane</keyword>
<dbReference type="InterPro" id="IPR001316">
    <property type="entry name" value="Pept_S1A_streptogrisin"/>
</dbReference>
<organism evidence="12 13">
    <name type="scientific">Streptomyces kurssanovii</name>
    <dbReference type="NCBI Taxonomy" id="67312"/>
    <lineage>
        <taxon>Bacteria</taxon>
        <taxon>Bacillati</taxon>
        <taxon>Actinomycetota</taxon>
        <taxon>Actinomycetes</taxon>
        <taxon>Kitasatosporales</taxon>
        <taxon>Streptomycetaceae</taxon>
        <taxon>Streptomyces</taxon>
    </lineage>
</organism>
<dbReference type="InterPro" id="IPR018114">
    <property type="entry name" value="TRYPSIN_HIS"/>
</dbReference>
<keyword evidence="13" id="KW-1185">Reference proteome</keyword>
<keyword evidence="9" id="KW-0472">Membrane</keyword>
<evidence type="ECO:0000256" key="8">
    <source>
        <dbReference type="SAM" id="MobiDB-lite"/>
    </source>
</evidence>
<evidence type="ECO:0000256" key="9">
    <source>
        <dbReference type="SAM" id="Phobius"/>
    </source>
</evidence>
<dbReference type="InterPro" id="IPR001254">
    <property type="entry name" value="Trypsin_dom"/>
</dbReference>
<dbReference type="CDD" id="cd21112">
    <property type="entry name" value="alphaLP-like"/>
    <property type="match status" value="1"/>
</dbReference>
<dbReference type="InterPro" id="IPR004236">
    <property type="entry name" value="Pept_S1_alpha_lytic"/>
</dbReference>
<dbReference type="Pfam" id="PF02983">
    <property type="entry name" value="Pro_Al_protease"/>
    <property type="match status" value="1"/>
</dbReference>
<evidence type="ECO:0000256" key="7">
    <source>
        <dbReference type="ARBA" id="ARBA00023157"/>
    </source>
</evidence>
<evidence type="ECO:0000256" key="5">
    <source>
        <dbReference type="ARBA" id="ARBA00022825"/>
    </source>
</evidence>
<dbReference type="PROSITE" id="PS00134">
    <property type="entry name" value="TRYPSIN_HIS"/>
    <property type="match status" value="1"/>
</dbReference>
<feature type="transmembrane region" description="Helical" evidence="9">
    <location>
        <begin position="413"/>
        <end position="433"/>
    </location>
</feature>
<dbReference type="SUPFAM" id="SSF50494">
    <property type="entry name" value="Trypsin-like serine proteases"/>
    <property type="match status" value="1"/>
</dbReference>
<evidence type="ECO:0000313" key="12">
    <source>
        <dbReference type="EMBL" id="MEV4685288.1"/>
    </source>
</evidence>
<feature type="region of interest" description="Disordered" evidence="8">
    <location>
        <begin position="365"/>
        <end position="394"/>
    </location>
</feature>
<keyword evidence="5" id="KW-0720">Serine protease</keyword>
<evidence type="ECO:0000256" key="6">
    <source>
        <dbReference type="ARBA" id="ARBA00023145"/>
    </source>
</evidence>
<comment type="caution">
    <text evidence="12">The sequence shown here is derived from an EMBL/GenBank/DDBJ whole genome shotgun (WGS) entry which is preliminary data.</text>
</comment>
<evidence type="ECO:0000256" key="1">
    <source>
        <dbReference type="ARBA" id="ARBA00007664"/>
    </source>
</evidence>
<keyword evidence="3" id="KW-0732">Signal</keyword>
<dbReference type="Proteomes" id="UP001552521">
    <property type="component" value="Unassembled WGS sequence"/>
</dbReference>
<evidence type="ECO:0000256" key="3">
    <source>
        <dbReference type="ARBA" id="ARBA00022729"/>
    </source>
</evidence>
<feature type="domain" description="Peptidase S1A alpha-lytic prodomain" evidence="11">
    <location>
        <begin position="106"/>
        <end position="154"/>
    </location>
</feature>
<comment type="similarity">
    <text evidence="1">Belongs to the peptidase S1 family.</text>
</comment>
<feature type="domain" description="Peptidase S1" evidence="10">
    <location>
        <begin position="188"/>
        <end position="358"/>
    </location>
</feature>
<evidence type="ECO:0000259" key="10">
    <source>
        <dbReference type="Pfam" id="PF00089"/>
    </source>
</evidence>